<organism evidence="1 2">
    <name type="scientific">Paractinoplanes globisporus</name>
    <dbReference type="NCBI Taxonomy" id="113565"/>
    <lineage>
        <taxon>Bacteria</taxon>
        <taxon>Bacillati</taxon>
        <taxon>Actinomycetota</taxon>
        <taxon>Actinomycetes</taxon>
        <taxon>Micromonosporales</taxon>
        <taxon>Micromonosporaceae</taxon>
        <taxon>Paractinoplanes</taxon>
    </lineage>
</organism>
<dbReference type="EMBL" id="JBIAZU010000003">
    <property type="protein sequence ID" value="MFF5291199.1"/>
    <property type="molecule type" value="Genomic_DNA"/>
</dbReference>
<reference evidence="1 2" key="1">
    <citation type="submission" date="2024-10" db="EMBL/GenBank/DDBJ databases">
        <title>The Natural Products Discovery Center: Release of the First 8490 Sequenced Strains for Exploring Actinobacteria Biosynthetic Diversity.</title>
        <authorList>
            <person name="Kalkreuter E."/>
            <person name="Kautsar S.A."/>
            <person name="Yang D."/>
            <person name="Bader C.D."/>
            <person name="Teijaro C.N."/>
            <person name="Fluegel L."/>
            <person name="Davis C.M."/>
            <person name="Simpson J.R."/>
            <person name="Lauterbach L."/>
            <person name="Steele A.D."/>
            <person name="Gui C."/>
            <person name="Meng S."/>
            <person name="Li G."/>
            <person name="Viehrig K."/>
            <person name="Ye F."/>
            <person name="Su P."/>
            <person name="Kiefer A.F."/>
            <person name="Nichols A."/>
            <person name="Cepeda A.J."/>
            <person name="Yan W."/>
            <person name="Fan B."/>
            <person name="Jiang Y."/>
            <person name="Adhikari A."/>
            <person name="Zheng C.-J."/>
            <person name="Schuster L."/>
            <person name="Cowan T.M."/>
            <person name="Smanski M.J."/>
            <person name="Chevrette M.G."/>
            <person name="De Carvalho L.P.S."/>
            <person name="Shen B."/>
        </authorList>
    </citation>
    <scope>NUCLEOTIDE SEQUENCE [LARGE SCALE GENOMIC DNA]</scope>
    <source>
        <strain evidence="1 2">NPDC000087</strain>
    </source>
</reference>
<proteinExistence type="predicted"/>
<keyword evidence="2" id="KW-1185">Reference proteome</keyword>
<dbReference type="RefSeq" id="WP_020514242.1">
    <property type="nucleotide sequence ID" value="NZ_JBIAZU010000003.1"/>
</dbReference>
<accession>A0ABW6WD22</accession>
<comment type="caution">
    <text evidence="1">The sequence shown here is derived from an EMBL/GenBank/DDBJ whole genome shotgun (WGS) entry which is preliminary data.</text>
</comment>
<sequence>MTDSTEDSVAAEHLEFLAGKLRAGELAFFCGAGISMAPPSRLPSWRELAEGIATALSDDDSAAHLQHLLDAGLRPDVIMQILLEVLGEQALGGLSVLDSKVPNTTHRMIARLARDGGLRHVLTTNFDCLIEIACEEIGVPVRVIVTHADFAAPAGPDDRLTLYKLHGTIERPDTLVADLTGIVRGLDVVKADRVGRLLATYHMLFLGYSGQDFAVNADYLMLEQAHQGAPGFTWNLRHGESDGVLTSLLELYGDRAVVTRGDLPDFLVEWGARAGVAFSEPASPPEGDGPSLVTGLRGWAEGLSDRDRRFGLGRLCLYSGLWDDALEIMRVFYRQAADAMEPRDLALASYYVAHAYERLHAFERTPASQISGDVLIRIDNAESLFKRLGDRRMLGLSYLTRARYLGQDPERARLALRYYQLADEELLAVDDSATRAELLNDIAEQMPFERLDDLVDALRVAGEALDLARVHGDLRQMARSASVTGDVQLQLGRVAEAAAAQADAVRWSRVLADPAALQLALQRRGLSLLRLRDWAAARTAYAEGVELAERLGLFARQATSLTGLGMAEEQLGELDAADRHYGDAALMSLLRRSALPFGNAEHGRARVAELAGRPEAAKFHALNVLYSCEDANWPSYTQAIGVLRSATGRLLQIRYADD</sequence>
<dbReference type="Gene3D" id="1.25.40.10">
    <property type="entry name" value="Tetratricopeptide repeat domain"/>
    <property type="match status" value="1"/>
</dbReference>
<evidence type="ECO:0000313" key="1">
    <source>
        <dbReference type="EMBL" id="MFF5291199.1"/>
    </source>
</evidence>
<dbReference type="InterPro" id="IPR011990">
    <property type="entry name" value="TPR-like_helical_dom_sf"/>
</dbReference>
<dbReference type="Proteomes" id="UP001602245">
    <property type="component" value="Unassembled WGS sequence"/>
</dbReference>
<name>A0ABW6WD22_9ACTN</name>
<dbReference type="SUPFAM" id="SSF48452">
    <property type="entry name" value="TPR-like"/>
    <property type="match status" value="1"/>
</dbReference>
<dbReference type="InterPro" id="IPR029035">
    <property type="entry name" value="DHS-like_NAD/FAD-binding_dom"/>
</dbReference>
<protein>
    <submittedName>
        <fullName evidence="1">SIR2 family protein</fullName>
    </submittedName>
</protein>
<dbReference type="Gene3D" id="3.40.50.1220">
    <property type="entry name" value="TPP-binding domain"/>
    <property type="match status" value="1"/>
</dbReference>
<gene>
    <name evidence="1" type="ORF">ACFY35_17290</name>
</gene>
<dbReference type="SUPFAM" id="SSF52467">
    <property type="entry name" value="DHS-like NAD/FAD-binding domain"/>
    <property type="match status" value="1"/>
</dbReference>
<evidence type="ECO:0000313" key="2">
    <source>
        <dbReference type="Proteomes" id="UP001602245"/>
    </source>
</evidence>
<dbReference type="Pfam" id="PF13289">
    <property type="entry name" value="SIR2_2"/>
    <property type="match status" value="1"/>
</dbReference>